<keyword evidence="5" id="KW-1185">Reference proteome</keyword>
<dbReference type="Gene3D" id="3.40.630.30">
    <property type="match status" value="1"/>
</dbReference>
<reference evidence="4" key="1">
    <citation type="submission" date="2022-05" db="EMBL/GenBank/DDBJ databases">
        <title>Description of a novel species of Leclercia; Leclercia tamurae and the Proposal for a Novel Genus Silvania gen. nov. Containing Two Novel Species Silvania hatchlandensis sp. nov. and Silvania confinis sp. nov. Isolated from the Rhizosphere of Oak.</title>
        <authorList>
            <person name="Maddock D.W."/>
            <person name="Brady C.L."/>
            <person name="Denman S."/>
            <person name="Arnold D."/>
        </authorList>
    </citation>
    <scope>NUCLEOTIDE SEQUENCE</scope>
    <source>
        <strain evidence="4">H4N4</strain>
    </source>
</reference>
<keyword evidence="1" id="KW-0808">Transferase</keyword>
<organism evidence="4 5">
    <name type="scientific">Silvania confinis</name>
    <dbReference type="NCBI Taxonomy" id="2926470"/>
    <lineage>
        <taxon>Bacteria</taxon>
        <taxon>Pseudomonadati</taxon>
        <taxon>Pseudomonadota</taxon>
        <taxon>Gammaproteobacteria</taxon>
        <taxon>Enterobacterales</taxon>
        <taxon>Enterobacteriaceae</taxon>
        <taxon>Silvania</taxon>
    </lineage>
</organism>
<dbReference type="Pfam" id="PF13508">
    <property type="entry name" value="Acetyltransf_7"/>
    <property type="match status" value="1"/>
</dbReference>
<dbReference type="InterPro" id="IPR016181">
    <property type="entry name" value="Acyl_CoA_acyltransferase"/>
</dbReference>
<dbReference type="PANTHER" id="PTHR43877">
    <property type="entry name" value="AMINOALKYLPHOSPHONATE N-ACETYLTRANSFERASE-RELATED-RELATED"/>
    <property type="match status" value="1"/>
</dbReference>
<evidence type="ECO:0000256" key="2">
    <source>
        <dbReference type="ARBA" id="ARBA00023315"/>
    </source>
</evidence>
<dbReference type="PROSITE" id="PS51186">
    <property type="entry name" value="GNAT"/>
    <property type="match status" value="1"/>
</dbReference>
<accession>A0A9J6QIT1</accession>
<keyword evidence="2" id="KW-0012">Acyltransferase</keyword>
<sequence length="148" mass="16609">MKIIIRPAAIDDVEAIFDVRTSVTENHLSREEMRQMGITESVVGAMIQHTPCAWVATDGASIVGFSMILPDEGCLFAAFVLPAYQSRGIGRALVTTAEAELFKHHVTLWLETAKNSRAEMFYTRLGWGNKKEIDKRDIRLEKSQNNAR</sequence>
<dbReference type="RefSeq" id="WP_271266844.1">
    <property type="nucleotide sequence ID" value="NZ_JAMGZJ010000069.1"/>
</dbReference>
<dbReference type="InterPro" id="IPR050832">
    <property type="entry name" value="Bact_Acetyltransf"/>
</dbReference>
<name>A0A9J6QIT1_9ENTR</name>
<feature type="domain" description="N-acetyltransferase" evidence="3">
    <location>
        <begin position="3"/>
        <end position="145"/>
    </location>
</feature>
<proteinExistence type="predicted"/>
<evidence type="ECO:0000259" key="3">
    <source>
        <dbReference type="PROSITE" id="PS51186"/>
    </source>
</evidence>
<evidence type="ECO:0000256" key="1">
    <source>
        <dbReference type="ARBA" id="ARBA00022679"/>
    </source>
</evidence>
<gene>
    <name evidence="4" type="ORF">M8013_05750</name>
</gene>
<comment type="caution">
    <text evidence="4">The sequence shown here is derived from an EMBL/GenBank/DDBJ whole genome shotgun (WGS) entry which is preliminary data.</text>
</comment>
<protein>
    <submittedName>
        <fullName evidence="4">GNAT family N-acetyltransferase</fullName>
    </submittedName>
</protein>
<dbReference type="AlphaFoldDB" id="A0A9J6QIT1"/>
<dbReference type="InterPro" id="IPR000182">
    <property type="entry name" value="GNAT_dom"/>
</dbReference>
<dbReference type="SUPFAM" id="SSF55729">
    <property type="entry name" value="Acyl-CoA N-acyltransferases (Nat)"/>
    <property type="match status" value="1"/>
</dbReference>
<evidence type="ECO:0000313" key="4">
    <source>
        <dbReference type="EMBL" id="MCU6668261.1"/>
    </source>
</evidence>
<dbReference type="Proteomes" id="UP001061282">
    <property type="component" value="Unassembled WGS sequence"/>
</dbReference>
<dbReference type="PANTHER" id="PTHR43877:SF1">
    <property type="entry name" value="ACETYLTRANSFERASE"/>
    <property type="match status" value="1"/>
</dbReference>
<dbReference type="CDD" id="cd04301">
    <property type="entry name" value="NAT_SF"/>
    <property type="match status" value="1"/>
</dbReference>
<evidence type="ECO:0000313" key="5">
    <source>
        <dbReference type="Proteomes" id="UP001061282"/>
    </source>
</evidence>
<dbReference type="EMBL" id="JAMGZJ010000069">
    <property type="protein sequence ID" value="MCU6668261.1"/>
    <property type="molecule type" value="Genomic_DNA"/>
</dbReference>
<dbReference type="GO" id="GO:0016747">
    <property type="term" value="F:acyltransferase activity, transferring groups other than amino-acyl groups"/>
    <property type="evidence" value="ECO:0007669"/>
    <property type="project" value="InterPro"/>
</dbReference>